<comment type="caution">
    <text evidence="1">The sequence shown here is derived from an EMBL/GenBank/DDBJ whole genome shotgun (WGS) entry which is preliminary data.</text>
</comment>
<dbReference type="Proteomes" id="UP001148737">
    <property type="component" value="Unassembled WGS sequence"/>
</dbReference>
<sequence>MPAKTRNTVIGVVVGIGGAILLGAVGMVAYRIWGRKKHSEENDGLMSYDLSTNGYEKHEPSNSISSTQRTPFQSTLENYHQPQSNVNASSNF</sequence>
<accession>A0ACC1QMW7</accession>
<keyword evidence="2" id="KW-1185">Reference proteome</keyword>
<organism evidence="1 2">
    <name type="scientific">Lecanicillium saksenae</name>
    <dbReference type="NCBI Taxonomy" id="468837"/>
    <lineage>
        <taxon>Eukaryota</taxon>
        <taxon>Fungi</taxon>
        <taxon>Dikarya</taxon>
        <taxon>Ascomycota</taxon>
        <taxon>Pezizomycotina</taxon>
        <taxon>Sordariomycetes</taxon>
        <taxon>Hypocreomycetidae</taxon>
        <taxon>Hypocreales</taxon>
        <taxon>Cordycipitaceae</taxon>
        <taxon>Lecanicillium</taxon>
    </lineage>
</organism>
<name>A0ACC1QMW7_9HYPO</name>
<proteinExistence type="predicted"/>
<gene>
    <name evidence="1" type="ORF">NLG97_g7491</name>
</gene>
<dbReference type="EMBL" id="JANAKD010001153">
    <property type="protein sequence ID" value="KAJ3482727.1"/>
    <property type="molecule type" value="Genomic_DNA"/>
</dbReference>
<protein>
    <submittedName>
        <fullName evidence="1">Uncharacterized protein</fullName>
    </submittedName>
</protein>
<evidence type="ECO:0000313" key="2">
    <source>
        <dbReference type="Proteomes" id="UP001148737"/>
    </source>
</evidence>
<reference evidence="1" key="1">
    <citation type="submission" date="2022-07" db="EMBL/GenBank/DDBJ databases">
        <title>Genome Sequence of Lecanicillium saksenae.</title>
        <authorList>
            <person name="Buettner E."/>
        </authorList>
    </citation>
    <scope>NUCLEOTIDE SEQUENCE</scope>
    <source>
        <strain evidence="1">VT-O1</strain>
    </source>
</reference>
<evidence type="ECO:0000313" key="1">
    <source>
        <dbReference type="EMBL" id="KAJ3482727.1"/>
    </source>
</evidence>